<evidence type="ECO:0000313" key="1">
    <source>
        <dbReference type="EMBL" id="EHK98316.1"/>
    </source>
</evidence>
<name>H0ET45_GLAL7</name>
<evidence type="ECO:0000313" key="2">
    <source>
        <dbReference type="Proteomes" id="UP000005446"/>
    </source>
</evidence>
<dbReference type="Proteomes" id="UP000005446">
    <property type="component" value="Unassembled WGS sequence"/>
</dbReference>
<keyword evidence="2" id="KW-1185">Reference proteome</keyword>
<dbReference type="InParanoid" id="H0ET45"/>
<protein>
    <submittedName>
        <fullName evidence="1">Uncharacterized protein</fullName>
    </submittedName>
</protein>
<comment type="caution">
    <text evidence="1">The sequence shown here is derived from an EMBL/GenBank/DDBJ whole genome shotgun (WGS) entry which is preliminary data.</text>
</comment>
<sequence length="39" mass="4243">MFGFGRDWALFEGDLVALGTSLGGRHVDINSVKTEDLFA</sequence>
<reference evidence="1 2" key="1">
    <citation type="journal article" date="2012" name="Eukaryot. Cell">
        <title>Genome sequence of the fungus Glarea lozoyensis: the first genome sequence of a species from the Helotiaceae family.</title>
        <authorList>
            <person name="Youssar L."/>
            <person name="Gruening B.A."/>
            <person name="Erxleben A."/>
            <person name="Guenther S."/>
            <person name="Huettel W."/>
        </authorList>
    </citation>
    <scope>NUCLEOTIDE SEQUENCE [LARGE SCALE GENOMIC DNA]</scope>
    <source>
        <strain evidence="2">ATCC 74030 / MF5533</strain>
    </source>
</reference>
<proteinExistence type="predicted"/>
<dbReference type="HOGENOM" id="CLU_3320146_0_0_1"/>
<dbReference type="AlphaFoldDB" id="H0ET45"/>
<organism evidence="1 2">
    <name type="scientific">Glarea lozoyensis (strain ATCC 74030 / MF5533)</name>
    <dbReference type="NCBI Taxonomy" id="1104152"/>
    <lineage>
        <taxon>Eukaryota</taxon>
        <taxon>Fungi</taxon>
        <taxon>Dikarya</taxon>
        <taxon>Ascomycota</taxon>
        <taxon>Pezizomycotina</taxon>
        <taxon>Leotiomycetes</taxon>
        <taxon>Helotiales</taxon>
        <taxon>Helotiaceae</taxon>
        <taxon>Glarea</taxon>
    </lineage>
</organism>
<gene>
    <name evidence="1" type="ORF">M7I_5900</name>
</gene>
<dbReference type="EMBL" id="AGUE01000158">
    <property type="protein sequence ID" value="EHK98316.1"/>
    <property type="molecule type" value="Genomic_DNA"/>
</dbReference>
<accession>H0ET45</accession>